<name>A0A0G1Y6Z8_9BACT</name>
<dbReference type="EMBL" id="LCQD01000033">
    <property type="protein sequence ID" value="KKW10622.1"/>
    <property type="molecule type" value="Genomic_DNA"/>
</dbReference>
<comment type="caution">
    <text evidence="1">The sequence shown here is derived from an EMBL/GenBank/DDBJ whole genome shotgun (WGS) entry which is preliminary data.</text>
</comment>
<proteinExistence type="predicted"/>
<sequence>MTPDKRLLVSILQNVIRGKAALLPELLIAHERPDGITVHYRGNAYVIVVHETPFVE</sequence>
<gene>
    <name evidence="1" type="ORF">UY48_C0033G0010</name>
</gene>
<accession>A0A0G1Y6Z8</accession>
<reference evidence="1 2" key="1">
    <citation type="journal article" date="2015" name="Nature">
        <title>rRNA introns, odd ribosomes, and small enigmatic genomes across a large radiation of phyla.</title>
        <authorList>
            <person name="Brown C.T."/>
            <person name="Hug L.A."/>
            <person name="Thomas B.C."/>
            <person name="Sharon I."/>
            <person name="Castelle C.J."/>
            <person name="Singh A."/>
            <person name="Wilkins M.J."/>
            <person name="Williams K.H."/>
            <person name="Banfield J.F."/>
        </authorList>
    </citation>
    <scope>NUCLEOTIDE SEQUENCE [LARGE SCALE GENOMIC DNA]</scope>
</reference>
<dbReference type="AlphaFoldDB" id="A0A0G1Y6Z8"/>
<protein>
    <submittedName>
        <fullName evidence="1">Uncharacterized protein</fullName>
    </submittedName>
</protein>
<evidence type="ECO:0000313" key="1">
    <source>
        <dbReference type="EMBL" id="KKW10622.1"/>
    </source>
</evidence>
<dbReference type="Proteomes" id="UP000034588">
    <property type="component" value="Unassembled WGS sequence"/>
</dbReference>
<evidence type="ECO:0000313" key="2">
    <source>
        <dbReference type="Proteomes" id="UP000034588"/>
    </source>
</evidence>
<organism evidence="1 2">
    <name type="scientific">Candidatus Gottesmanbacteria bacterium GW2011_GWB1_49_7</name>
    <dbReference type="NCBI Taxonomy" id="1618448"/>
    <lineage>
        <taxon>Bacteria</taxon>
        <taxon>Candidatus Gottesmaniibacteriota</taxon>
    </lineage>
</organism>